<dbReference type="InterPro" id="IPR008310">
    <property type="entry name" value="UPF0735_ACT_dom-cont"/>
</dbReference>
<dbReference type="RefSeq" id="WP_307504351.1">
    <property type="nucleotide sequence ID" value="NZ_BAAACE010000014.1"/>
</dbReference>
<dbReference type="PIRSF" id="PIRSF025624">
    <property type="entry name" value="ACT_PheB"/>
    <property type="match status" value="1"/>
</dbReference>
<keyword evidence="3" id="KW-0413">Isomerase</keyword>
<comment type="similarity">
    <text evidence="1">Belongs to the UPF0735 family.</text>
</comment>
<organism evidence="3 4">
    <name type="scientific">Paraclostridium ghonii</name>
    <dbReference type="NCBI Taxonomy" id="29358"/>
    <lineage>
        <taxon>Bacteria</taxon>
        <taxon>Bacillati</taxon>
        <taxon>Bacillota</taxon>
        <taxon>Clostridia</taxon>
        <taxon>Peptostreptococcales</taxon>
        <taxon>Peptostreptococcaceae</taxon>
        <taxon>Paraclostridium</taxon>
    </lineage>
</organism>
<comment type="caution">
    <text evidence="3">The sequence shown here is derived from an EMBL/GenBank/DDBJ whole genome shotgun (WGS) entry which is preliminary data.</text>
</comment>
<sequence length="145" mass="16349">MLDDYLIVNKEVLPDVFEKVIQVKQMIEQGEDIQVSEAVKIVGLSRSTYYKYKDHVFAASHNLKERKAVISFMLPHEKGLLSEVLNNISLCMGNIITINQNIPIHSKANVTISMDISELIVPIDELISRISTVKGINRVTLISLE</sequence>
<dbReference type="PROSITE" id="PS51671">
    <property type="entry name" value="ACT"/>
    <property type="match status" value="1"/>
</dbReference>
<proteinExistence type="inferred from homology"/>
<evidence type="ECO:0000313" key="3">
    <source>
        <dbReference type="EMBL" id="MDQ0556006.1"/>
    </source>
</evidence>
<gene>
    <name evidence="3" type="ORF">QOZ92_001119</name>
</gene>
<dbReference type="Proteomes" id="UP001232584">
    <property type="component" value="Unassembled WGS sequence"/>
</dbReference>
<reference evidence="3 4" key="1">
    <citation type="submission" date="2023-07" db="EMBL/GenBank/DDBJ databases">
        <title>Genomic Encyclopedia of Type Strains, Phase IV (KMG-IV): sequencing the most valuable type-strain genomes for metagenomic binning, comparative biology and taxonomic classification.</title>
        <authorList>
            <person name="Goeker M."/>
        </authorList>
    </citation>
    <scope>NUCLEOTIDE SEQUENCE [LARGE SCALE GENOMIC DNA]</scope>
    <source>
        <strain evidence="3 4">DSM 15049</strain>
    </source>
</reference>
<dbReference type="InterPro" id="IPR002912">
    <property type="entry name" value="ACT_dom"/>
</dbReference>
<dbReference type="InterPro" id="IPR045865">
    <property type="entry name" value="ACT-like_dom_sf"/>
</dbReference>
<evidence type="ECO:0000256" key="1">
    <source>
        <dbReference type="HAMAP-Rule" id="MF_00707"/>
    </source>
</evidence>
<keyword evidence="4" id="KW-1185">Reference proteome</keyword>
<evidence type="ECO:0000313" key="4">
    <source>
        <dbReference type="Proteomes" id="UP001232584"/>
    </source>
</evidence>
<dbReference type="EMBL" id="JAUSWG010000003">
    <property type="protein sequence ID" value="MDQ0556006.1"/>
    <property type="molecule type" value="Genomic_DNA"/>
</dbReference>
<protein>
    <recommendedName>
        <fullName evidence="1">UPF0735 ACT domain-containing protein QOZ92_001119</fullName>
    </recommendedName>
</protein>
<feature type="domain" description="ACT" evidence="2">
    <location>
        <begin position="69"/>
        <end position="144"/>
    </location>
</feature>
<name>A0ABU0MYL3_9FIRM</name>
<dbReference type="SUPFAM" id="SSF55021">
    <property type="entry name" value="ACT-like"/>
    <property type="match status" value="1"/>
</dbReference>
<dbReference type="GO" id="GO:0004106">
    <property type="term" value="F:chorismate mutase activity"/>
    <property type="evidence" value="ECO:0007669"/>
    <property type="project" value="UniProtKB-EC"/>
</dbReference>
<dbReference type="NCBIfam" id="NF003361">
    <property type="entry name" value="PRK04435.1"/>
    <property type="match status" value="1"/>
</dbReference>
<evidence type="ECO:0000259" key="2">
    <source>
        <dbReference type="PROSITE" id="PS51671"/>
    </source>
</evidence>
<dbReference type="HAMAP" id="MF_00707">
    <property type="entry name" value="UPF0735"/>
    <property type="match status" value="1"/>
</dbReference>
<accession>A0ABU0MYL3</accession>